<dbReference type="OrthoDB" id="6895606at2"/>
<gene>
    <name evidence="2" type="ORF">F1C79_07055</name>
</gene>
<dbReference type="KEGG" id="pden:F1C79_07055"/>
<sequence length="310" mass="33558">MKFKEVIASLFIGTMLVGCDQSGKTTADPANWLSVPTLPIIQDAILPLAPTFGGQRDGVLSQQICALATGKATQGQINEQLRKLNIEPTRLPLTSNDAVALLVNGNVAAQTIACAAYQATEVLRPIDMRDVIKPASQASDLQEQGTTVAEVGKEKGREKEASKATAPAKDVDAGRVAQLLPLRIAQARANADIFALIAEQLQRTPGLSIQEYRDKARDLFIRLAPIYLERIAQQMPPSNAGYQVQQMDARRFVFSNNVGARFDYSVENGLLLSQNGVIWYGNGHLLGSVYRLRAAYFPAGVSKLLAAKQP</sequence>
<protein>
    <recommendedName>
        <fullName evidence="4">Lipoprotein</fullName>
    </recommendedName>
</protein>
<evidence type="ECO:0000256" key="1">
    <source>
        <dbReference type="SAM" id="MobiDB-lite"/>
    </source>
</evidence>
<evidence type="ECO:0008006" key="4">
    <source>
        <dbReference type="Google" id="ProtNLM"/>
    </source>
</evidence>
<dbReference type="RefSeq" id="WP_151186902.1">
    <property type="nucleotide sequence ID" value="NZ_CP043626.1"/>
</dbReference>
<organism evidence="2 3">
    <name type="scientific">Pseudomonas denitrificans</name>
    <dbReference type="NCBI Taxonomy" id="43306"/>
    <lineage>
        <taxon>Bacteria</taxon>
        <taxon>Pseudomonadati</taxon>
        <taxon>Pseudomonadota</taxon>
        <taxon>Gammaproteobacteria</taxon>
        <taxon>Pseudomonadales</taxon>
        <taxon>Pseudomonadaceae</taxon>
        <taxon>Halopseudomonas</taxon>
    </lineage>
</organism>
<evidence type="ECO:0000313" key="2">
    <source>
        <dbReference type="EMBL" id="QEY71413.1"/>
    </source>
</evidence>
<accession>A0A9X7MXU4</accession>
<keyword evidence="3" id="KW-1185">Reference proteome</keyword>
<feature type="region of interest" description="Disordered" evidence="1">
    <location>
        <begin position="135"/>
        <end position="168"/>
    </location>
</feature>
<reference evidence="2 3" key="1">
    <citation type="submission" date="2019-09" db="EMBL/GenBank/DDBJ databases">
        <title>Prosopis cineraria nodule microbiome.</title>
        <authorList>
            <person name="Chaluvadi S.R."/>
            <person name="Ali R."/>
            <person name="Wang X."/>
        </authorList>
    </citation>
    <scope>NUCLEOTIDE SEQUENCE [LARGE SCALE GENOMIC DNA]</scope>
    <source>
        <strain evidence="2 3">BG1</strain>
    </source>
</reference>
<feature type="compositionally biased region" description="Polar residues" evidence="1">
    <location>
        <begin position="136"/>
        <end position="147"/>
    </location>
</feature>
<dbReference type="Proteomes" id="UP000326659">
    <property type="component" value="Chromosome"/>
</dbReference>
<dbReference type="EMBL" id="CP043626">
    <property type="protein sequence ID" value="QEY71413.1"/>
    <property type="molecule type" value="Genomic_DNA"/>
</dbReference>
<feature type="compositionally biased region" description="Basic and acidic residues" evidence="1">
    <location>
        <begin position="151"/>
        <end position="162"/>
    </location>
</feature>
<name>A0A9X7MXU4_PSEDE</name>
<dbReference type="AlphaFoldDB" id="A0A9X7MXU4"/>
<dbReference type="PROSITE" id="PS51257">
    <property type="entry name" value="PROKAR_LIPOPROTEIN"/>
    <property type="match status" value="1"/>
</dbReference>
<evidence type="ECO:0000313" key="3">
    <source>
        <dbReference type="Proteomes" id="UP000326659"/>
    </source>
</evidence>
<proteinExistence type="predicted"/>